<dbReference type="PROSITE" id="PS50268">
    <property type="entry name" value="CADHERIN_2"/>
    <property type="match status" value="1"/>
</dbReference>
<feature type="transmembrane region" description="Helical" evidence="1">
    <location>
        <begin position="636"/>
        <end position="659"/>
    </location>
</feature>
<dbReference type="AlphaFoldDB" id="U4KLM1"/>
<keyword evidence="3" id="KW-0449">Lipoprotein</keyword>
<dbReference type="GO" id="GO:0005509">
    <property type="term" value="F:calcium ion binding"/>
    <property type="evidence" value="ECO:0007669"/>
    <property type="project" value="InterPro"/>
</dbReference>
<dbReference type="GO" id="GO:0007156">
    <property type="term" value="P:homophilic cell adhesion via plasma membrane adhesion molecules"/>
    <property type="evidence" value="ECO:0007669"/>
    <property type="project" value="InterPro"/>
</dbReference>
<evidence type="ECO:0000259" key="2">
    <source>
        <dbReference type="PROSITE" id="PS50268"/>
    </source>
</evidence>
<dbReference type="Gene3D" id="2.60.40.10">
    <property type="entry name" value="Immunoglobulins"/>
    <property type="match status" value="2"/>
</dbReference>
<protein>
    <submittedName>
        <fullName evidence="3">ABC-type transport system, lipoprotein</fullName>
    </submittedName>
</protein>
<evidence type="ECO:0000313" key="3">
    <source>
        <dbReference type="EMBL" id="CCV64768.1"/>
    </source>
</evidence>
<dbReference type="OrthoDB" id="383862at2"/>
<dbReference type="RefSeq" id="WP_030003652.1">
    <property type="nucleotide sequence ID" value="NC_022538.1"/>
</dbReference>
<name>U4KLM1_ALTPJ</name>
<dbReference type="InterPro" id="IPR002126">
    <property type="entry name" value="Cadherin-like_dom"/>
</dbReference>
<dbReference type="PANTHER" id="PTHR24273">
    <property type="entry name" value="FI04643P-RELATED"/>
    <property type="match status" value="1"/>
</dbReference>
<keyword evidence="4" id="KW-1185">Reference proteome</keyword>
<organism evidence="3 4">
    <name type="scientific">Alteracholeplasma palmae (strain ATCC 49389 / J233)</name>
    <name type="common">Acholeplasma palmae</name>
    <dbReference type="NCBI Taxonomy" id="1318466"/>
    <lineage>
        <taxon>Bacteria</taxon>
        <taxon>Bacillati</taxon>
        <taxon>Mycoplasmatota</taxon>
        <taxon>Mollicutes</taxon>
        <taxon>Acholeplasmatales</taxon>
        <taxon>Acholeplasmataceae</taxon>
        <taxon>Acholeplasma</taxon>
    </lineage>
</organism>
<gene>
    <name evidence="3" type="ORF">BN85411910</name>
</gene>
<accession>U4KLM1</accession>
<dbReference type="InterPro" id="IPR013783">
    <property type="entry name" value="Ig-like_fold"/>
</dbReference>
<dbReference type="KEGG" id="apal:BN85411910"/>
<reference evidence="3 4" key="1">
    <citation type="journal article" date="2013" name="J. Mol. Microbiol. Biotechnol.">
        <title>Analysis of the Complete Genomes of Acholeplasma brassicae , A. palmae and A. laidlawii and Their Comparison to the Obligate Parasites from ' Candidatus Phytoplasma'.</title>
        <authorList>
            <person name="Kube M."/>
            <person name="Siewert C."/>
            <person name="Migdoll A.M."/>
            <person name="Duduk B."/>
            <person name="Holz S."/>
            <person name="Rabus R."/>
            <person name="Seemuller E."/>
            <person name="Mitrovic J."/>
            <person name="Muller I."/>
            <person name="Buttner C."/>
            <person name="Reinhardt R."/>
        </authorList>
    </citation>
    <scope>NUCLEOTIDE SEQUENCE [LARGE SCALE GENOMIC DNA]</scope>
    <source>
        <strain evidence="3 4">J233</strain>
    </source>
</reference>
<sequence length="677" mass="78961">MRLFLFLIAQWFPTVVEIPVNHPVEEYLAMPRAKIYYEDMTEIDTGIITYSNSYTLRKDSINTSVVGSYHVLYTATIHLNTKHKLHKEILFDVVDKVAPVVLEVKPIKIPLKTKLPDPKNYIRCADNYYSNEDLKITTVGYDTINTNYIGIKEFQYEISDLSGNVTNHKGTVEVIDDKAPVIKQKRELNLQLDDVISIYDFFEFKDDYDEVLQIDYKIDTSNIGKYTTQLIVSDQSGNKSTLLISYKVDKKRFELTLKKEHIKLNINDFNKLSEVIKDNVYQSNGNVSFGEPRYEIGKQVIQIYDKDHLGYESKKQLTLELYDDEAPSYELLNHLNLKVFSLDPYIPDYLKVFDNYDKKPTLKYTGKINMSELGQYRILVEIYDQSNNVTKVPLVFEVFDDSAPTIEQTNPIVITNFSAPKYEDYFKITDNYDKKLNLELITLIDYQKIGIYEIELRTKDQSNNQAVFQTTIEIKDTTIPQINLATDEIYINFPDKITDFKKYVTSCEDLYDEVSIDNLVITHNINFEQVGRYEIKYYIEDISKNSSEKKIVVIIRDQTAPNLKVEDYYKIKLEDVPNLVTFATAYDDYDKDISHLITVTSPKIDKAGKYEVLYEITDKSGNYVNKKIIIEVEPSFNYKIIIIGVVSLTFFVILVYTIWRSKKRKNFDNSKNYTYNE</sequence>
<keyword evidence="1" id="KW-1133">Transmembrane helix</keyword>
<dbReference type="HOGENOM" id="CLU_405796_0_0_14"/>
<proteinExistence type="predicted"/>
<keyword evidence="1" id="KW-0472">Membrane</keyword>
<dbReference type="EMBL" id="FO681347">
    <property type="protein sequence ID" value="CCV64768.1"/>
    <property type="molecule type" value="Genomic_DNA"/>
</dbReference>
<feature type="domain" description="Cadherin" evidence="2">
    <location>
        <begin position="301"/>
        <end position="406"/>
    </location>
</feature>
<dbReference type="GO" id="GO:0016020">
    <property type="term" value="C:membrane"/>
    <property type="evidence" value="ECO:0007669"/>
    <property type="project" value="InterPro"/>
</dbReference>
<evidence type="ECO:0000256" key="1">
    <source>
        <dbReference type="SAM" id="Phobius"/>
    </source>
</evidence>
<dbReference type="STRING" id="1318466.BN85411910"/>
<dbReference type="PANTHER" id="PTHR24273:SF32">
    <property type="entry name" value="HYALIN"/>
    <property type="match status" value="1"/>
</dbReference>
<keyword evidence="1" id="KW-0812">Transmembrane</keyword>
<dbReference type="Proteomes" id="UP000032740">
    <property type="component" value="Chromosome"/>
</dbReference>
<evidence type="ECO:0000313" key="4">
    <source>
        <dbReference type="Proteomes" id="UP000032740"/>
    </source>
</evidence>